<keyword evidence="7" id="KW-0808">Transferase</keyword>
<dbReference type="SUPFAM" id="SSF53383">
    <property type="entry name" value="PLP-dependent transferases"/>
    <property type="match status" value="1"/>
</dbReference>
<proteinExistence type="inferred from homology"/>
<evidence type="ECO:0000256" key="6">
    <source>
        <dbReference type="ARBA" id="ARBA00022605"/>
    </source>
</evidence>
<evidence type="ECO:0000313" key="14">
    <source>
        <dbReference type="EMBL" id="KAK6119934.1"/>
    </source>
</evidence>
<evidence type="ECO:0000256" key="7">
    <source>
        <dbReference type="ARBA" id="ARBA00022679"/>
    </source>
</evidence>
<evidence type="ECO:0000256" key="2">
    <source>
        <dbReference type="ARBA" id="ARBA00005099"/>
    </source>
</evidence>
<evidence type="ECO:0000256" key="10">
    <source>
        <dbReference type="ARBA" id="ARBA00049007"/>
    </source>
</evidence>
<protein>
    <recommendedName>
        <fullName evidence="4">phosphoserine transaminase</fullName>
        <ecNumber evidence="4">2.6.1.52</ecNumber>
    </recommendedName>
</protein>
<comment type="caution">
    <text evidence="14">The sequence shown here is derived from an EMBL/GenBank/DDBJ whole genome shotgun (WGS) entry which is preliminary data.</text>
</comment>
<gene>
    <name evidence="14" type="ORF">DH2020_046318</name>
</gene>
<dbReference type="PIRSF" id="PIRSF000525">
    <property type="entry name" value="SerC"/>
    <property type="match status" value="1"/>
</dbReference>
<evidence type="ECO:0000256" key="1">
    <source>
        <dbReference type="ARBA" id="ARBA00001933"/>
    </source>
</evidence>
<evidence type="ECO:0000256" key="5">
    <source>
        <dbReference type="ARBA" id="ARBA00022576"/>
    </source>
</evidence>
<evidence type="ECO:0000313" key="15">
    <source>
        <dbReference type="Proteomes" id="UP001318860"/>
    </source>
</evidence>
<evidence type="ECO:0000259" key="13">
    <source>
        <dbReference type="Pfam" id="PF00266"/>
    </source>
</evidence>
<dbReference type="PANTHER" id="PTHR43247:SF1">
    <property type="entry name" value="PHOSPHOSERINE AMINOTRANSFERASE"/>
    <property type="match status" value="1"/>
</dbReference>
<evidence type="ECO:0000256" key="9">
    <source>
        <dbReference type="ARBA" id="ARBA00023299"/>
    </source>
</evidence>
<dbReference type="Pfam" id="PF00266">
    <property type="entry name" value="Aminotran_5"/>
    <property type="match status" value="2"/>
</dbReference>
<feature type="region of interest" description="Disordered" evidence="12">
    <location>
        <begin position="173"/>
        <end position="195"/>
    </location>
</feature>
<dbReference type="InterPro" id="IPR000192">
    <property type="entry name" value="Aminotrans_V_dom"/>
</dbReference>
<comment type="similarity">
    <text evidence="3">Belongs to the class-V pyridoxal-phosphate-dependent aminotransferase family. SerC subfamily.</text>
</comment>
<organism evidence="14 15">
    <name type="scientific">Rehmannia glutinosa</name>
    <name type="common">Chinese foxglove</name>
    <dbReference type="NCBI Taxonomy" id="99300"/>
    <lineage>
        <taxon>Eukaryota</taxon>
        <taxon>Viridiplantae</taxon>
        <taxon>Streptophyta</taxon>
        <taxon>Embryophyta</taxon>
        <taxon>Tracheophyta</taxon>
        <taxon>Spermatophyta</taxon>
        <taxon>Magnoliopsida</taxon>
        <taxon>eudicotyledons</taxon>
        <taxon>Gunneridae</taxon>
        <taxon>Pentapetalae</taxon>
        <taxon>asterids</taxon>
        <taxon>lamiids</taxon>
        <taxon>Lamiales</taxon>
        <taxon>Orobanchaceae</taxon>
        <taxon>Rehmannieae</taxon>
        <taxon>Rehmannia</taxon>
    </lineage>
</organism>
<dbReference type="NCBIfam" id="NF003764">
    <property type="entry name" value="PRK05355.1"/>
    <property type="match status" value="1"/>
</dbReference>
<dbReference type="InterPro" id="IPR015424">
    <property type="entry name" value="PyrdxlP-dep_Trfase"/>
</dbReference>
<comment type="catalytic activity">
    <reaction evidence="10">
        <text>O-phospho-L-serine + 2-oxoglutarate = 3-phosphooxypyruvate + L-glutamate</text>
        <dbReference type="Rhea" id="RHEA:14329"/>
        <dbReference type="ChEBI" id="CHEBI:16810"/>
        <dbReference type="ChEBI" id="CHEBI:18110"/>
        <dbReference type="ChEBI" id="CHEBI:29985"/>
        <dbReference type="ChEBI" id="CHEBI:57524"/>
        <dbReference type="EC" id="2.6.1.52"/>
    </reaction>
</comment>
<sequence>MTMSMSAAAATSTTTTASVPHLKSATATTQIAAFPTTLSRTSTYAKKPISITCSSTTLQTPPPAAASATDRVFNFAAGPATLPENVLLKAQSELYNWRGCGMSVMEMSHRGKEFLSLIQKAESDLRTLLNIPSEYSVLFLQGGATANSPLSPSISANLTIPLITSSRDLGGTRLTKRLPNTASPNPSGADYPKPANENEVLVADMSSNFCSKPVDVSKFGVIYAGAQKNVGPSGVTIAIIRSDLIGNAQPLTPVMLDYKIHADNNSLYNTPPCYGIYMCGLVFEDLIAQGGLSAVEQKNLKKADILYDAIDGSKGFYRCPVETSVRSLMNVPFTLAKPELEAEFVKEAAKEKMVQLKGHRSVGGMRASIYNAMPLAGVEKLVAFMKDFQARHGG</sequence>
<feature type="domain" description="Aminotransferase class V" evidence="13">
    <location>
        <begin position="72"/>
        <end position="148"/>
    </location>
</feature>
<dbReference type="PROSITE" id="PS00595">
    <property type="entry name" value="AA_TRANSFER_CLASS_5"/>
    <property type="match status" value="1"/>
</dbReference>
<dbReference type="Proteomes" id="UP001318860">
    <property type="component" value="Unassembled WGS sequence"/>
</dbReference>
<evidence type="ECO:0000256" key="3">
    <source>
        <dbReference type="ARBA" id="ARBA00006904"/>
    </source>
</evidence>
<evidence type="ECO:0000256" key="11">
    <source>
        <dbReference type="RuleBase" id="RU004504"/>
    </source>
</evidence>
<dbReference type="Gene3D" id="3.40.640.10">
    <property type="entry name" value="Type I PLP-dependent aspartate aminotransferase-like (Major domain)"/>
    <property type="match status" value="2"/>
</dbReference>
<dbReference type="HAMAP" id="MF_00160">
    <property type="entry name" value="SerC_aminotrans_5"/>
    <property type="match status" value="1"/>
</dbReference>
<comment type="pathway">
    <text evidence="2">Amino-acid biosynthesis; L-serine biosynthesis; L-serine from 3-phospho-D-glycerate: step 2/3.</text>
</comment>
<keyword evidence="8" id="KW-0663">Pyridoxal phosphate</keyword>
<dbReference type="EMBL" id="JABTTQ020003109">
    <property type="protein sequence ID" value="KAK6119934.1"/>
    <property type="molecule type" value="Genomic_DNA"/>
</dbReference>
<keyword evidence="5" id="KW-0032">Aminotransferase</keyword>
<reference evidence="14 15" key="1">
    <citation type="journal article" date="2021" name="Comput. Struct. Biotechnol. J.">
        <title>De novo genome assembly of the potent medicinal plant Rehmannia glutinosa using nanopore technology.</title>
        <authorList>
            <person name="Ma L."/>
            <person name="Dong C."/>
            <person name="Song C."/>
            <person name="Wang X."/>
            <person name="Zheng X."/>
            <person name="Niu Y."/>
            <person name="Chen S."/>
            <person name="Feng W."/>
        </authorList>
    </citation>
    <scope>NUCLEOTIDE SEQUENCE [LARGE SCALE GENOMIC DNA]</scope>
    <source>
        <strain evidence="14">DH-2019</strain>
    </source>
</reference>
<comment type="cofactor">
    <cofactor evidence="1 11">
        <name>pyridoxal 5'-phosphate</name>
        <dbReference type="ChEBI" id="CHEBI:597326"/>
    </cofactor>
</comment>
<dbReference type="InterPro" id="IPR022278">
    <property type="entry name" value="Pser_aminoTfrase"/>
</dbReference>
<name>A0ABR0UBL6_REHGL</name>
<dbReference type="InterPro" id="IPR020578">
    <property type="entry name" value="Aminotrans_V_PyrdxlP_BS"/>
</dbReference>
<keyword evidence="15" id="KW-1185">Reference proteome</keyword>
<dbReference type="EC" id="2.6.1.52" evidence="4"/>
<evidence type="ECO:0000256" key="8">
    <source>
        <dbReference type="ARBA" id="ARBA00022898"/>
    </source>
</evidence>
<feature type="domain" description="Aminotransferase class V" evidence="13">
    <location>
        <begin position="198"/>
        <end position="381"/>
    </location>
</feature>
<keyword evidence="9" id="KW-0718">Serine biosynthesis</keyword>
<accession>A0ABR0UBL6</accession>
<dbReference type="PANTHER" id="PTHR43247">
    <property type="entry name" value="PHOSPHOSERINE AMINOTRANSFERASE"/>
    <property type="match status" value="1"/>
</dbReference>
<dbReference type="InterPro" id="IPR015422">
    <property type="entry name" value="PyrdxlP-dep_Trfase_small"/>
</dbReference>
<evidence type="ECO:0000256" key="12">
    <source>
        <dbReference type="SAM" id="MobiDB-lite"/>
    </source>
</evidence>
<keyword evidence="6" id="KW-0028">Amino-acid biosynthesis</keyword>
<dbReference type="Gene3D" id="3.90.1150.10">
    <property type="entry name" value="Aspartate Aminotransferase, domain 1"/>
    <property type="match status" value="1"/>
</dbReference>
<evidence type="ECO:0000256" key="4">
    <source>
        <dbReference type="ARBA" id="ARBA00013030"/>
    </source>
</evidence>
<dbReference type="InterPro" id="IPR015421">
    <property type="entry name" value="PyrdxlP-dep_Trfase_major"/>
</dbReference>